<feature type="region of interest" description="Disordered" evidence="4">
    <location>
        <begin position="51"/>
        <end position="80"/>
    </location>
</feature>
<dbReference type="AlphaFoldDB" id="A0A3P6SA68"/>
<dbReference type="Proteomes" id="UP000281553">
    <property type="component" value="Unassembled WGS sequence"/>
</dbReference>
<reference evidence="7 8" key="1">
    <citation type="submission" date="2018-11" db="EMBL/GenBank/DDBJ databases">
        <authorList>
            <consortium name="Pathogen Informatics"/>
        </authorList>
    </citation>
    <scope>NUCLEOTIDE SEQUENCE [LARGE SCALE GENOMIC DNA]</scope>
</reference>
<name>A0A3P6SA68_DIBLA</name>
<protein>
    <recommendedName>
        <fullName evidence="5 6">EGF-like domain-containing protein</fullName>
    </recommendedName>
</protein>
<dbReference type="SMART" id="SM00181">
    <property type="entry name" value="EGF"/>
    <property type="match status" value="4"/>
</dbReference>
<dbReference type="Pfam" id="PF25020">
    <property type="entry name" value="TTR_TEN1-4"/>
    <property type="match status" value="1"/>
</dbReference>
<feature type="non-terminal residue" evidence="7">
    <location>
        <position position="377"/>
    </location>
</feature>
<dbReference type="InterPro" id="IPR051216">
    <property type="entry name" value="Teneurin"/>
</dbReference>
<dbReference type="PROSITE" id="PS01186">
    <property type="entry name" value="EGF_2"/>
    <property type="match status" value="1"/>
</dbReference>
<sequence length="377" mass="40930">MDEWEQCTCGSHNCSGNGVCIDGVCRCFQGWVGEACNQPLGSVHFIEASSASPNSAAPPSPASPVPARGENDFESSDTTRLLKDSPASDLADAFCSFNGHRDANGLCRCKPGFEGKTCDKDASCTSLCVHGVCIERSQSPLVGFPSSLMSVAPAVCLCNDGWRGVYCDIPTCGSACLQNGQCVDDVCVCNRGWNGLNCNLYGLIDCLDPDCCGTPHCEKLTRVRGNQQAVEDARESCAHSNDLSGLILSTKVAPPGSSFYEQLEFLMLRDVTTDKANPRRVSVVRGVVRQWDGTPFWGCRIFDRLNLVVGSTLTDKNGRFELVVEGGYLVHLEFVRHPTSRFTAQLDLYVPVNQIVNLGDFYLMDRLFDSAHRMPAP</sequence>
<dbReference type="Gene3D" id="2.10.25.10">
    <property type="entry name" value="Laminin"/>
    <property type="match status" value="3"/>
</dbReference>
<accession>A0A3P6SA68</accession>
<proteinExistence type="predicted"/>
<evidence type="ECO:0000256" key="3">
    <source>
        <dbReference type="ARBA" id="ARBA00023157"/>
    </source>
</evidence>
<dbReference type="PANTHER" id="PTHR11219">
    <property type="entry name" value="TENEURIN AND N-ACETYLGLUCOSAMINE-1-PHOSPHODIESTER ALPHA-N-ACETYLGLUCOSAMINIDASE"/>
    <property type="match status" value="1"/>
</dbReference>
<dbReference type="PROSITE" id="PS00022">
    <property type="entry name" value="EGF_1"/>
    <property type="match status" value="1"/>
</dbReference>
<dbReference type="SUPFAM" id="SSF57196">
    <property type="entry name" value="EGF/Laminin"/>
    <property type="match status" value="1"/>
</dbReference>
<dbReference type="InterPro" id="IPR056820">
    <property type="entry name" value="TEN_TTR-like"/>
</dbReference>
<evidence type="ECO:0000256" key="1">
    <source>
        <dbReference type="ARBA" id="ARBA00022536"/>
    </source>
</evidence>
<dbReference type="OrthoDB" id="192253at2759"/>
<keyword evidence="1" id="KW-0245">EGF-like domain</keyword>
<keyword evidence="3" id="KW-1015">Disulfide bond</keyword>
<keyword evidence="8" id="KW-1185">Reference proteome</keyword>
<feature type="domain" description="EGF-like" evidence="5 6">
    <location>
        <begin position="187"/>
        <end position="198"/>
    </location>
</feature>
<dbReference type="EMBL" id="UYRU01041942">
    <property type="protein sequence ID" value="VDK71406.1"/>
    <property type="molecule type" value="Genomic_DNA"/>
</dbReference>
<evidence type="ECO:0000313" key="8">
    <source>
        <dbReference type="Proteomes" id="UP000281553"/>
    </source>
</evidence>
<dbReference type="InterPro" id="IPR000742">
    <property type="entry name" value="EGF"/>
</dbReference>
<evidence type="ECO:0000256" key="2">
    <source>
        <dbReference type="ARBA" id="ARBA00022737"/>
    </source>
</evidence>
<organism evidence="7 8">
    <name type="scientific">Dibothriocephalus latus</name>
    <name type="common">Fish tapeworm</name>
    <name type="synonym">Diphyllobothrium latum</name>
    <dbReference type="NCBI Taxonomy" id="60516"/>
    <lineage>
        <taxon>Eukaryota</taxon>
        <taxon>Metazoa</taxon>
        <taxon>Spiralia</taxon>
        <taxon>Lophotrochozoa</taxon>
        <taxon>Platyhelminthes</taxon>
        <taxon>Cestoda</taxon>
        <taxon>Eucestoda</taxon>
        <taxon>Diphyllobothriidea</taxon>
        <taxon>Diphyllobothriidae</taxon>
        <taxon>Dibothriocephalus</taxon>
    </lineage>
</organism>
<evidence type="ECO:0000259" key="5">
    <source>
        <dbReference type="PROSITE" id="PS00022"/>
    </source>
</evidence>
<evidence type="ECO:0000313" key="7">
    <source>
        <dbReference type="EMBL" id="VDK71406.1"/>
    </source>
</evidence>
<dbReference type="PANTHER" id="PTHR11219:SF69">
    <property type="entry name" value="TENEURIN-A"/>
    <property type="match status" value="1"/>
</dbReference>
<keyword evidence="2" id="KW-0677">Repeat</keyword>
<gene>
    <name evidence="7" type="ORF">DILT_LOCUS2325</name>
</gene>
<evidence type="ECO:0000259" key="6">
    <source>
        <dbReference type="PROSITE" id="PS01186"/>
    </source>
</evidence>
<dbReference type="Pfam" id="PF23106">
    <property type="entry name" value="EGF_Teneurin"/>
    <property type="match status" value="1"/>
</dbReference>
<evidence type="ECO:0000256" key="4">
    <source>
        <dbReference type="SAM" id="MobiDB-lite"/>
    </source>
</evidence>